<dbReference type="KEGG" id="psq:PUNSTDRAFT_55985"/>
<organism evidence="1 2">
    <name type="scientific">Punctularia strigosozonata (strain HHB-11173)</name>
    <name type="common">White-rot fungus</name>
    <dbReference type="NCBI Taxonomy" id="741275"/>
    <lineage>
        <taxon>Eukaryota</taxon>
        <taxon>Fungi</taxon>
        <taxon>Dikarya</taxon>
        <taxon>Basidiomycota</taxon>
        <taxon>Agaricomycotina</taxon>
        <taxon>Agaricomycetes</taxon>
        <taxon>Corticiales</taxon>
        <taxon>Punctulariaceae</taxon>
        <taxon>Punctularia</taxon>
    </lineage>
</organism>
<dbReference type="RefSeq" id="XP_007388997.1">
    <property type="nucleotide sequence ID" value="XM_007388935.1"/>
</dbReference>
<evidence type="ECO:0000313" key="2">
    <source>
        <dbReference type="Proteomes" id="UP000054196"/>
    </source>
</evidence>
<dbReference type="AlphaFoldDB" id="R7S1R2"/>
<protein>
    <submittedName>
        <fullName evidence="1">Uncharacterized protein</fullName>
    </submittedName>
</protein>
<dbReference type="EMBL" id="JH687559">
    <property type="protein sequence ID" value="EIN03712.1"/>
    <property type="molecule type" value="Genomic_DNA"/>
</dbReference>
<proteinExistence type="predicted"/>
<reference evidence="2" key="1">
    <citation type="journal article" date="2012" name="Science">
        <title>The Paleozoic origin of enzymatic lignin decomposition reconstructed from 31 fungal genomes.</title>
        <authorList>
            <person name="Floudas D."/>
            <person name="Binder M."/>
            <person name="Riley R."/>
            <person name="Barry K."/>
            <person name="Blanchette R.A."/>
            <person name="Henrissat B."/>
            <person name="Martinez A.T."/>
            <person name="Otillar R."/>
            <person name="Spatafora J.W."/>
            <person name="Yadav J.S."/>
            <person name="Aerts A."/>
            <person name="Benoit I."/>
            <person name="Boyd A."/>
            <person name="Carlson A."/>
            <person name="Copeland A."/>
            <person name="Coutinho P.M."/>
            <person name="de Vries R.P."/>
            <person name="Ferreira P."/>
            <person name="Findley K."/>
            <person name="Foster B."/>
            <person name="Gaskell J."/>
            <person name="Glotzer D."/>
            <person name="Gorecki P."/>
            <person name="Heitman J."/>
            <person name="Hesse C."/>
            <person name="Hori C."/>
            <person name="Igarashi K."/>
            <person name="Jurgens J.A."/>
            <person name="Kallen N."/>
            <person name="Kersten P."/>
            <person name="Kohler A."/>
            <person name="Kuees U."/>
            <person name="Kumar T.K.A."/>
            <person name="Kuo A."/>
            <person name="LaButti K."/>
            <person name="Larrondo L.F."/>
            <person name="Lindquist E."/>
            <person name="Ling A."/>
            <person name="Lombard V."/>
            <person name="Lucas S."/>
            <person name="Lundell T."/>
            <person name="Martin R."/>
            <person name="McLaughlin D.J."/>
            <person name="Morgenstern I."/>
            <person name="Morin E."/>
            <person name="Murat C."/>
            <person name="Nagy L.G."/>
            <person name="Nolan M."/>
            <person name="Ohm R.A."/>
            <person name="Patyshakuliyeva A."/>
            <person name="Rokas A."/>
            <person name="Ruiz-Duenas F.J."/>
            <person name="Sabat G."/>
            <person name="Salamov A."/>
            <person name="Samejima M."/>
            <person name="Schmutz J."/>
            <person name="Slot J.C."/>
            <person name="St John F."/>
            <person name="Stenlid J."/>
            <person name="Sun H."/>
            <person name="Sun S."/>
            <person name="Syed K."/>
            <person name="Tsang A."/>
            <person name="Wiebenga A."/>
            <person name="Young D."/>
            <person name="Pisabarro A."/>
            <person name="Eastwood D.C."/>
            <person name="Martin F."/>
            <person name="Cullen D."/>
            <person name="Grigoriev I.V."/>
            <person name="Hibbett D.S."/>
        </authorList>
    </citation>
    <scope>NUCLEOTIDE SEQUENCE [LARGE SCALE GENOMIC DNA]</scope>
    <source>
        <strain evidence="2">HHB-11173 SS5</strain>
    </source>
</reference>
<gene>
    <name evidence="1" type="ORF">PUNSTDRAFT_55985</name>
</gene>
<name>R7S1R2_PUNST</name>
<keyword evidence="2" id="KW-1185">Reference proteome</keyword>
<feature type="non-terminal residue" evidence="1">
    <location>
        <position position="68"/>
    </location>
</feature>
<dbReference type="GeneID" id="18884062"/>
<sequence>MRTTRSPAVTTHRHLCAVSASTASAATSAVPFRWIAGAPQNPKPARSSHFRSSTTSWMGSLQALHAQM</sequence>
<accession>R7S1R2</accession>
<dbReference type="Proteomes" id="UP000054196">
    <property type="component" value="Unassembled WGS sequence"/>
</dbReference>
<dbReference type="HOGENOM" id="CLU_2801093_0_0_1"/>
<evidence type="ECO:0000313" key="1">
    <source>
        <dbReference type="EMBL" id="EIN03712.1"/>
    </source>
</evidence>